<dbReference type="Gene3D" id="1.10.3210.10">
    <property type="entry name" value="Hypothetical protein af1432"/>
    <property type="match status" value="1"/>
</dbReference>
<dbReference type="InterPro" id="IPR033655">
    <property type="entry name" value="TGS_RelA/SpoT"/>
</dbReference>
<dbReference type="Gene3D" id="3.10.20.30">
    <property type="match status" value="1"/>
</dbReference>
<dbReference type="GO" id="GO:0008893">
    <property type="term" value="F:guanosine-3',5'-bis(diphosphate) 3'-diphosphatase activity"/>
    <property type="evidence" value="ECO:0007669"/>
    <property type="project" value="TreeGrafter"/>
</dbReference>
<dbReference type="InterPro" id="IPR012675">
    <property type="entry name" value="Beta-grasp_dom_sf"/>
</dbReference>
<dbReference type="GO" id="GO:0016301">
    <property type="term" value="F:kinase activity"/>
    <property type="evidence" value="ECO:0007669"/>
    <property type="project" value="UniProtKB-KW"/>
</dbReference>
<dbReference type="InterPro" id="IPR004811">
    <property type="entry name" value="RelA/Spo_fam"/>
</dbReference>
<dbReference type="SMART" id="SM00471">
    <property type="entry name" value="HDc"/>
    <property type="match status" value="1"/>
</dbReference>
<dbReference type="GO" id="GO:0005886">
    <property type="term" value="C:plasma membrane"/>
    <property type="evidence" value="ECO:0007669"/>
    <property type="project" value="TreeGrafter"/>
</dbReference>
<dbReference type="InterPro" id="IPR007685">
    <property type="entry name" value="RelA_SpoT"/>
</dbReference>
<dbReference type="SUPFAM" id="SSF55021">
    <property type="entry name" value="ACT-like"/>
    <property type="match status" value="1"/>
</dbReference>
<dbReference type="InterPro" id="IPR006674">
    <property type="entry name" value="HD_domain"/>
</dbReference>
<dbReference type="InterPro" id="IPR012676">
    <property type="entry name" value="TGS-like"/>
</dbReference>
<dbReference type="Gene3D" id="3.30.460.10">
    <property type="entry name" value="Beta Polymerase, domain 2"/>
    <property type="match status" value="1"/>
</dbReference>
<dbReference type="GO" id="GO:0042594">
    <property type="term" value="P:response to starvation"/>
    <property type="evidence" value="ECO:0007669"/>
    <property type="project" value="TreeGrafter"/>
</dbReference>
<dbReference type="Pfam" id="PF02824">
    <property type="entry name" value="TGS"/>
    <property type="match status" value="1"/>
</dbReference>
<dbReference type="CDD" id="cd04876">
    <property type="entry name" value="ACT_RelA-SpoT"/>
    <property type="match status" value="1"/>
</dbReference>
<feature type="domain" description="ACT" evidence="2">
    <location>
        <begin position="640"/>
        <end position="712"/>
    </location>
</feature>
<evidence type="ECO:0000259" key="2">
    <source>
        <dbReference type="PROSITE" id="PS51671"/>
    </source>
</evidence>
<sequence length="712" mass="80995">MIRLNNITREILSYHPKANIRLVEKAYVYSAKVHHGQIRLSGEPYLSHPLEAAYILSQLKMDEVCIAAGLLHDVLEDTSAELEEIRELFGAETANIVDGVTKISKMQFSSSKQRQAENVRKMILAMSSDIRVIIVKIADRLHNMRTLGFQAPEKQRRIAKETLEIYAPLAGRMGIQWIKSNLEDLCLFYLEPEIYEKIKTEAVHRRDEGEKFIIEFTKILSEKLTSVGIQANIKGRPKHFYSIYKKMLNQNLNVNQVHDILAFRVIVNSVSDCYAALGHIHSMWKPVPGRVKDYISVPKANKYQSLHTTVVTPWGQRMEVQIRTHEMDRVAEAGIAAHWKYKDGAVSKADESQFEWLNQLLEWQKSLKDPVEFLETVRMDLFPNEVYVFTPRGEVKEFPAGSTPVDFAYAIHSEVGQKCMGALVNGKMVTLKYQLRTGDIVEILTSPKQHPRKNWLEFVKTPRAKTRIRQWINSQVREESINLGRDILEKDLQKVHLTVPNLIRSEQLAAVSRELSFHSVEDMVAQIGLGKISAKQVIGRLKPRLGVEEEKPAGLVSKVVGRMKRRKADGGIRVKGVDDMLVRFANCCHPIPGEDVIGFITRGRGITIHHKACQHIPNTDKERLVEVSWEATSDDIFIARIRVTSIDRKGVLADVTTIITQNDANIVESDVKTTSDQKGIANFTVEVGNYKQLQEIIRAIKRVKDVLIVERL</sequence>
<dbReference type="PROSITE" id="PS51831">
    <property type="entry name" value="HD"/>
    <property type="match status" value="1"/>
</dbReference>
<dbReference type="EMBL" id="OJIN01000146">
    <property type="protein sequence ID" value="SPD74433.1"/>
    <property type="molecule type" value="Genomic_DNA"/>
</dbReference>
<dbReference type="SUPFAM" id="SSF81301">
    <property type="entry name" value="Nucleotidyltransferase"/>
    <property type="match status" value="1"/>
</dbReference>
<dbReference type="PROSITE" id="PS51671">
    <property type="entry name" value="ACT"/>
    <property type="match status" value="1"/>
</dbReference>
<dbReference type="GO" id="GO:0008728">
    <property type="term" value="F:GTP diphosphokinase activity"/>
    <property type="evidence" value="ECO:0007669"/>
    <property type="project" value="UniProtKB-EC"/>
</dbReference>
<dbReference type="InterPro" id="IPR003607">
    <property type="entry name" value="HD/PDEase_dom"/>
</dbReference>
<dbReference type="InterPro" id="IPR045865">
    <property type="entry name" value="ACT-like_dom_sf"/>
</dbReference>
<keyword evidence="5" id="KW-0418">Kinase</keyword>
<dbReference type="PROSITE" id="PS51880">
    <property type="entry name" value="TGS"/>
    <property type="match status" value="1"/>
</dbReference>
<dbReference type="FunFam" id="3.30.460.10:FF:000001">
    <property type="entry name" value="GTP pyrophosphokinase RelA"/>
    <property type="match status" value="1"/>
</dbReference>
<feature type="domain" description="TGS" evidence="4">
    <location>
        <begin position="384"/>
        <end position="445"/>
    </location>
</feature>
<dbReference type="NCBIfam" id="TIGR00691">
    <property type="entry name" value="spoT_relA"/>
    <property type="match status" value="1"/>
</dbReference>
<dbReference type="AlphaFoldDB" id="A0A445MYD0"/>
<dbReference type="GO" id="GO:0015969">
    <property type="term" value="P:guanosine tetraphosphate metabolic process"/>
    <property type="evidence" value="ECO:0007669"/>
    <property type="project" value="InterPro"/>
</dbReference>
<proteinExistence type="inferred from homology"/>
<dbReference type="GO" id="GO:0015949">
    <property type="term" value="P:nucleobase-containing small molecule interconversion"/>
    <property type="evidence" value="ECO:0007669"/>
    <property type="project" value="UniProtKB-ARBA"/>
</dbReference>
<dbReference type="InterPro" id="IPR043519">
    <property type="entry name" value="NT_sf"/>
</dbReference>
<dbReference type="Pfam" id="PF19296">
    <property type="entry name" value="RelA_AH_RIS"/>
    <property type="match status" value="1"/>
</dbReference>
<evidence type="ECO:0000313" key="5">
    <source>
        <dbReference type="EMBL" id="SPD74433.1"/>
    </source>
</evidence>
<dbReference type="Pfam" id="PF13291">
    <property type="entry name" value="ACT_4"/>
    <property type="match status" value="1"/>
</dbReference>
<dbReference type="PANTHER" id="PTHR21262">
    <property type="entry name" value="GUANOSINE-3',5'-BIS DIPHOSPHATE 3'-PYROPHOSPHOHYDROLASE"/>
    <property type="match status" value="1"/>
</dbReference>
<dbReference type="Pfam" id="PF13328">
    <property type="entry name" value="HD_4"/>
    <property type="match status" value="1"/>
</dbReference>
<dbReference type="SUPFAM" id="SSF81271">
    <property type="entry name" value="TGS-like"/>
    <property type="match status" value="1"/>
</dbReference>
<dbReference type="CDD" id="cd01668">
    <property type="entry name" value="TGS_RSH"/>
    <property type="match status" value="1"/>
</dbReference>
<dbReference type="SMART" id="SM00954">
    <property type="entry name" value="RelA_SpoT"/>
    <property type="match status" value="1"/>
</dbReference>
<comment type="similarity">
    <text evidence="1">Belongs to the relA/spoT family.</text>
</comment>
<name>A0A445MYD0_9BACT</name>
<dbReference type="Gene3D" id="3.30.70.260">
    <property type="match status" value="1"/>
</dbReference>
<gene>
    <name evidence="5" type="primary">relA</name>
    <name evidence="5" type="ORF">PITCH_A230119</name>
</gene>
<evidence type="ECO:0000256" key="1">
    <source>
        <dbReference type="RuleBase" id="RU003847"/>
    </source>
</evidence>
<keyword evidence="5" id="KW-0808">Transferase</keyword>
<evidence type="ECO:0000259" key="3">
    <source>
        <dbReference type="PROSITE" id="PS51831"/>
    </source>
</evidence>
<dbReference type="FunFam" id="3.10.20.30:FF:000002">
    <property type="entry name" value="GTP pyrophosphokinase (RelA/SpoT)"/>
    <property type="match status" value="1"/>
</dbReference>
<reference evidence="5" key="1">
    <citation type="submission" date="2018-01" db="EMBL/GenBank/DDBJ databases">
        <authorList>
            <person name="Regsiter A."/>
            <person name="William W."/>
        </authorList>
    </citation>
    <scope>NUCLEOTIDE SEQUENCE</scope>
    <source>
        <strain evidence="5">TRIP AH-1</strain>
    </source>
</reference>
<dbReference type="CDD" id="cd00077">
    <property type="entry name" value="HDc"/>
    <property type="match status" value="1"/>
</dbReference>
<dbReference type="InterPro" id="IPR002912">
    <property type="entry name" value="ACT_dom"/>
</dbReference>
<dbReference type="Pfam" id="PF04607">
    <property type="entry name" value="RelA_SpoT"/>
    <property type="match status" value="1"/>
</dbReference>
<comment type="function">
    <text evidence="1">In eubacteria ppGpp (guanosine 3'-diphosphate 5'-diphosphate) is a mediator of the stringent response that coordinates a variety of cellular activities in response to changes in nutritional abundance.</text>
</comment>
<feature type="domain" description="HD" evidence="3">
    <location>
        <begin position="45"/>
        <end position="144"/>
    </location>
</feature>
<dbReference type="InterPro" id="IPR045600">
    <property type="entry name" value="RelA/SpoT_AH_RIS"/>
</dbReference>
<organism evidence="5">
    <name type="scientific">uncultured Desulfobacterium sp</name>
    <dbReference type="NCBI Taxonomy" id="201089"/>
    <lineage>
        <taxon>Bacteria</taxon>
        <taxon>Pseudomonadati</taxon>
        <taxon>Thermodesulfobacteriota</taxon>
        <taxon>Desulfobacteria</taxon>
        <taxon>Desulfobacterales</taxon>
        <taxon>Desulfobacteriaceae</taxon>
        <taxon>Desulfobacterium</taxon>
        <taxon>environmental samples</taxon>
    </lineage>
</organism>
<evidence type="ECO:0000259" key="4">
    <source>
        <dbReference type="PROSITE" id="PS51880"/>
    </source>
</evidence>
<dbReference type="EC" id="2.7.6.5" evidence="5"/>
<accession>A0A445MYD0</accession>
<dbReference type="SUPFAM" id="SSF109604">
    <property type="entry name" value="HD-domain/PDEase-like"/>
    <property type="match status" value="1"/>
</dbReference>
<dbReference type="FunFam" id="1.10.3210.10:FF:000001">
    <property type="entry name" value="GTP pyrophosphokinase RelA"/>
    <property type="match status" value="1"/>
</dbReference>
<dbReference type="PANTHER" id="PTHR21262:SF36">
    <property type="entry name" value="BIFUNCTIONAL (P)PPGPP SYNTHASE_HYDROLASE SPOT"/>
    <property type="match status" value="1"/>
</dbReference>
<dbReference type="CDD" id="cd05399">
    <property type="entry name" value="NT_Rel-Spo_like"/>
    <property type="match status" value="1"/>
</dbReference>
<dbReference type="InterPro" id="IPR004095">
    <property type="entry name" value="TGS"/>
</dbReference>
<protein>
    <submittedName>
        <fullName evidence="5">GTP pyrophosphokinase</fullName>
        <ecNumber evidence="5">2.7.6.5</ecNumber>
    </submittedName>
</protein>